<evidence type="ECO:0000313" key="4">
    <source>
        <dbReference type="Proteomes" id="UP000236488"/>
    </source>
</evidence>
<dbReference type="AlphaFoldDB" id="A0A2K2U326"/>
<dbReference type="GO" id="GO:0047661">
    <property type="term" value="F:amino-acid racemase activity"/>
    <property type="evidence" value="ECO:0007669"/>
    <property type="project" value="InterPro"/>
</dbReference>
<dbReference type="PANTHER" id="PTHR21198">
    <property type="entry name" value="GLUTAMATE RACEMASE"/>
    <property type="match status" value="1"/>
</dbReference>
<dbReference type="PANTHER" id="PTHR21198:SF7">
    <property type="entry name" value="ASPARTATE-GLUTAMATE RACEMASE FAMILY"/>
    <property type="match status" value="1"/>
</dbReference>
<sequence length="286" mass="30818">MRRAPRLRGARRAYARLRRRRRAEAAKAREACMEKLGVIGGLGPAATARLMERVVFFTDVARDQDHLDVTVLNRPWIPDRTSYLMRKRGAVSFVDPMRDAALELEACGCTVLCTPCNTAHARLDDIAAPLETARFVHMPRETARLVAELGAKRVAVLGTDGTRAAGVYDEAFAAVGMSAVYPDEERQREVMSTIYDEVKAGRCDGPGHVEALCAAMAWDGCDGIVLGCTELSAVGCAPIVAGAAVVDALDVLAWRCVRECGAPARDLRARFADAACVRQSASDAVG</sequence>
<dbReference type="InterPro" id="IPR004380">
    <property type="entry name" value="Asp_race"/>
</dbReference>
<dbReference type="NCBIfam" id="TIGR00035">
    <property type="entry name" value="asp_race"/>
    <property type="match status" value="1"/>
</dbReference>
<organism evidence="3 4">
    <name type="scientific">Rubneribacter badeniensis</name>
    <dbReference type="NCBI Taxonomy" id="2070688"/>
    <lineage>
        <taxon>Bacteria</taxon>
        <taxon>Bacillati</taxon>
        <taxon>Actinomycetota</taxon>
        <taxon>Coriobacteriia</taxon>
        <taxon>Eggerthellales</taxon>
        <taxon>Eggerthellaceae</taxon>
        <taxon>Rubneribacter</taxon>
    </lineage>
</organism>
<protein>
    <submittedName>
        <fullName evidence="3">Aspartate/glutamate racemase family protein</fullName>
    </submittedName>
</protein>
<comment type="caution">
    <text evidence="3">The sequence shown here is derived from an EMBL/GenBank/DDBJ whole genome shotgun (WGS) entry which is preliminary data.</text>
</comment>
<keyword evidence="4" id="KW-1185">Reference proteome</keyword>
<reference evidence="3 4" key="1">
    <citation type="journal article" date="2018" name="Int. J. Syst. Evol. Microbiol.">
        <title>Rubneribacter badeniensis gen. nov., sp. nov. and Enteroscipio rubneri gen. nov., sp. nov., new members of the Eggerthellaceae isolated from human faeces.</title>
        <authorList>
            <person name="Danylec N."/>
            <person name="Gobl A."/>
            <person name="Stoll D.A."/>
            <person name="Hetzer B."/>
            <person name="Kulling S.E."/>
            <person name="Huch M."/>
        </authorList>
    </citation>
    <scope>NUCLEOTIDE SEQUENCE [LARGE SCALE GENOMIC DNA]</scope>
    <source>
        <strain evidence="3 4">ResAG-85</strain>
    </source>
</reference>
<evidence type="ECO:0000256" key="2">
    <source>
        <dbReference type="ARBA" id="ARBA00023235"/>
    </source>
</evidence>
<dbReference type="Proteomes" id="UP000236488">
    <property type="component" value="Unassembled WGS sequence"/>
</dbReference>
<evidence type="ECO:0000256" key="1">
    <source>
        <dbReference type="ARBA" id="ARBA00007847"/>
    </source>
</evidence>
<dbReference type="Pfam" id="PF01177">
    <property type="entry name" value="Asp_Glu_race"/>
    <property type="match status" value="1"/>
</dbReference>
<dbReference type="InterPro" id="IPR001920">
    <property type="entry name" value="Asp/Glu_race"/>
</dbReference>
<evidence type="ECO:0000313" key="3">
    <source>
        <dbReference type="EMBL" id="PNV64662.1"/>
    </source>
</evidence>
<keyword evidence="2" id="KW-0413">Isomerase</keyword>
<dbReference type="EMBL" id="PPEL01000076">
    <property type="protein sequence ID" value="PNV64662.1"/>
    <property type="molecule type" value="Genomic_DNA"/>
</dbReference>
<dbReference type="InterPro" id="IPR015942">
    <property type="entry name" value="Asp/Glu/hydantoin_racemase"/>
</dbReference>
<gene>
    <name evidence="3" type="ORF">C2L80_10690</name>
</gene>
<accession>A0A2K2U326</accession>
<name>A0A2K2U326_9ACTN</name>
<dbReference type="Gene3D" id="3.40.50.1860">
    <property type="match status" value="2"/>
</dbReference>
<comment type="similarity">
    <text evidence="1">Belongs to the aspartate/glutamate racemases family.</text>
</comment>
<proteinExistence type="inferred from homology"/>
<dbReference type="SUPFAM" id="SSF53681">
    <property type="entry name" value="Aspartate/glutamate racemase"/>
    <property type="match status" value="2"/>
</dbReference>